<accession>A0A4Q7KXD7</accession>
<feature type="region of interest" description="Disordered" evidence="1">
    <location>
        <begin position="21"/>
        <end position="49"/>
    </location>
</feature>
<dbReference type="EMBL" id="SGWQ01000003">
    <property type="protein sequence ID" value="RZS40970.1"/>
    <property type="molecule type" value="Genomic_DNA"/>
</dbReference>
<dbReference type="Proteomes" id="UP000294257">
    <property type="component" value="Unassembled WGS sequence"/>
</dbReference>
<evidence type="ECO:0000313" key="3">
    <source>
        <dbReference type="Proteomes" id="UP000294257"/>
    </source>
</evidence>
<organism evidence="2 3">
    <name type="scientific">Herbihabitans rhizosphaerae</name>
    <dbReference type="NCBI Taxonomy" id="1872711"/>
    <lineage>
        <taxon>Bacteria</taxon>
        <taxon>Bacillati</taxon>
        <taxon>Actinomycetota</taxon>
        <taxon>Actinomycetes</taxon>
        <taxon>Pseudonocardiales</taxon>
        <taxon>Pseudonocardiaceae</taxon>
        <taxon>Herbihabitans</taxon>
    </lineage>
</organism>
<keyword evidence="3" id="KW-1185">Reference proteome</keyword>
<sequence length="443" mass="48060">MRRAAGDQRVVDELARGLVQRQRAGVHADRARQPGHPAQSVPGHARGEPGVPGAETLLDAQLLDVVRPPLDERVGHQQAAHVARRPAQRPEVREVARRDLVHRDVGQQRAVEPGRQPLLLLVARPGRIGQRDQERARPVRLERCRRVQPGQRAGLRAHRGADLADGVVDRDEPGARRPVDHLGDQGAGLGQHLLAGGRVIGDQCAQGVVGGRRRVDAAAGLVEHLPEFGAVPLGAREQVVEVDVDRLRRRQQPGQRGPPERRRLGAVGAGRVEMIHQARQGFSRLDVVRPEVVGQAFGEWDGGGGEIARDTVQRLDRRVHRVRPPLQVRAAGLGAVGLRRVPPLVGDQLEVVDVPQRVHAVQVEFAEPGAQGVLGGGGVRLVVRVGVGRAVRVQPRQITADRVRRQVLDHAVVLVPARDLARRGDGQVADRPESRVQVVGHAS</sequence>
<evidence type="ECO:0000313" key="2">
    <source>
        <dbReference type="EMBL" id="RZS40970.1"/>
    </source>
</evidence>
<feature type="compositionally biased region" description="Basic and acidic residues" evidence="1">
    <location>
        <begin position="159"/>
        <end position="183"/>
    </location>
</feature>
<proteinExistence type="predicted"/>
<feature type="region of interest" description="Disordered" evidence="1">
    <location>
        <begin position="424"/>
        <end position="443"/>
    </location>
</feature>
<protein>
    <submittedName>
        <fullName evidence="2">Uncharacterized protein</fullName>
    </submittedName>
</protein>
<name>A0A4Q7KXD7_9PSEU</name>
<evidence type="ECO:0000256" key="1">
    <source>
        <dbReference type="SAM" id="MobiDB-lite"/>
    </source>
</evidence>
<feature type="region of interest" description="Disordered" evidence="1">
    <location>
        <begin position="150"/>
        <end position="184"/>
    </location>
</feature>
<feature type="compositionally biased region" description="Basic and acidic residues" evidence="1">
    <location>
        <begin position="424"/>
        <end position="434"/>
    </location>
</feature>
<gene>
    <name evidence="2" type="ORF">EV193_103288</name>
</gene>
<reference evidence="2 3" key="1">
    <citation type="submission" date="2019-02" db="EMBL/GenBank/DDBJ databases">
        <title>Genomic Encyclopedia of Type Strains, Phase IV (KMG-IV): sequencing the most valuable type-strain genomes for metagenomic binning, comparative biology and taxonomic classification.</title>
        <authorList>
            <person name="Goeker M."/>
        </authorList>
    </citation>
    <scope>NUCLEOTIDE SEQUENCE [LARGE SCALE GENOMIC DNA]</scope>
    <source>
        <strain evidence="2 3">DSM 101727</strain>
    </source>
</reference>
<dbReference type="AlphaFoldDB" id="A0A4Q7KXD7"/>
<comment type="caution">
    <text evidence="2">The sequence shown here is derived from an EMBL/GenBank/DDBJ whole genome shotgun (WGS) entry which is preliminary data.</text>
</comment>